<keyword evidence="11" id="KW-0464">Manganese</keyword>
<feature type="binding site" evidence="13">
    <location>
        <position position="508"/>
    </location>
    <ligand>
        <name>Mg(2+)</name>
        <dbReference type="ChEBI" id="CHEBI:18420"/>
        <label>1</label>
    </ligand>
</feature>
<feature type="binding site" evidence="13">
    <location>
        <position position="512"/>
    </location>
    <ligand>
        <name>Mg(2+)</name>
        <dbReference type="ChEBI" id="CHEBI:18420"/>
        <label>1</label>
    </ligand>
</feature>
<dbReference type="GO" id="GO:0051607">
    <property type="term" value="P:defense response to virus"/>
    <property type="evidence" value="ECO:0007669"/>
    <property type="project" value="UniProtKB-UniRule"/>
</dbReference>
<feature type="active site" description="Proton acceptor for HNH nuclease domain" evidence="13">
    <location>
        <position position="587"/>
    </location>
</feature>
<keyword evidence="6 13" id="KW-0378">Hydrolase</keyword>
<comment type="caution">
    <text evidence="16">The sequence shown here is derived from an EMBL/GenBank/DDBJ whole genome shotgun (WGS) entry which is preliminary data.</text>
</comment>
<dbReference type="AlphaFoldDB" id="A0A2T5IHJ9"/>
<feature type="compositionally biased region" description="Basic residues" evidence="14">
    <location>
        <begin position="55"/>
        <end position="66"/>
    </location>
</feature>
<dbReference type="Gene3D" id="3.30.420.10">
    <property type="entry name" value="Ribonuclease H-like superfamily/Ribonuclease H"/>
    <property type="match status" value="3"/>
</dbReference>
<dbReference type="GO" id="GO:0003723">
    <property type="term" value="F:RNA binding"/>
    <property type="evidence" value="ECO:0007669"/>
    <property type="project" value="UniProtKB-UniRule"/>
</dbReference>
<comment type="subunit">
    <text evidence="12 13">Monomer. Binds crRNA and tracrRNA.</text>
</comment>
<evidence type="ECO:0000256" key="13">
    <source>
        <dbReference type="HAMAP-Rule" id="MF_01480"/>
    </source>
</evidence>
<dbReference type="RefSeq" id="WP_108033175.1">
    <property type="nucleotide sequence ID" value="NZ_QAOM01000014.1"/>
</dbReference>
<protein>
    <recommendedName>
        <fullName evidence="13">CRISPR-associated endonuclease Cas9</fullName>
        <ecNumber evidence="13">3.1.-.-</ecNumber>
    </recommendedName>
</protein>
<evidence type="ECO:0000259" key="15">
    <source>
        <dbReference type="PROSITE" id="PS51749"/>
    </source>
</evidence>
<evidence type="ECO:0000256" key="7">
    <source>
        <dbReference type="ARBA" id="ARBA00022842"/>
    </source>
</evidence>
<comment type="function">
    <text evidence="13">CRISPR (clustered regularly interspaced short palindromic repeat) is an adaptive immune system that provides protection against mobile genetic elements (viruses, transposable elements and conjugative plasmids). CRISPR clusters contain spacers, sequences complementary to antecedent mobile elements, and target invading nucleic acids. CRISPR clusters are transcribed and processed into CRISPR RNA (crRNA). In type II CRISPR systems correct processing of pre-crRNA requires a trans-encoded small RNA (tracrRNA), endogenous ribonuclease 3 (rnc) and this protein. The tracrRNA serves as a guide for ribonuclease 3-aided processing of pre-crRNA. Subsequently Cas9/crRNA/tracrRNA endonucleolytically cleaves linear or circular dsDNA target complementary to the spacer; Cas9 is inactive in the absence of the 2 guide RNAs (gRNA). Cas9 recognizes the protospacer adjacent motif (PAM) in the CRISPR repeat sequences to help distinguish self versus nonself, as targets within the bacterial CRISPR locus do not have PAMs. PAM recognition is also required for catalytic activity.</text>
</comment>
<feature type="region of interest" description="Disordered" evidence="14">
    <location>
        <begin position="45"/>
        <end position="66"/>
    </location>
</feature>
<dbReference type="Pfam" id="PF18470">
    <property type="entry name" value="Cas9_a"/>
    <property type="match status" value="1"/>
</dbReference>
<feature type="binding site" evidence="13">
    <location>
        <position position="512"/>
    </location>
    <ligand>
        <name>Mg(2+)</name>
        <dbReference type="ChEBI" id="CHEBI:18420"/>
        <label>2</label>
    </ligand>
</feature>
<evidence type="ECO:0000256" key="9">
    <source>
        <dbReference type="ARBA" id="ARBA00023118"/>
    </source>
</evidence>
<organism evidence="16 17">
    <name type="scientific">Trichococcus patagoniensis</name>
    <dbReference type="NCBI Taxonomy" id="382641"/>
    <lineage>
        <taxon>Bacteria</taxon>
        <taxon>Bacillati</taxon>
        <taxon>Bacillota</taxon>
        <taxon>Bacilli</taxon>
        <taxon>Lactobacillales</taxon>
        <taxon>Carnobacteriaceae</taxon>
        <taxon>Trichococcus</taxon>
    </lineage>
</organism>
<evidence type="ECO:0000256" key="4">
    <source>
        <dbReference type="ARBA" id="ARBA00022723"/>
    </source>
</evidence>
<comment type="cofactor">
    <cofactor evidence="1 13">
        <name>Mg(2+)</name>
        <dbReference type="ChEBI" id="CHEBI:18420"/>
    </cofactor>
</comment>
<feature type="domain" description="HNH Cas9-type" evidence="15">
    <location>
        <begin position="516"/>
        <end position="666"/>
    </location>
</feature>
<dbReference type="NCBIfam" id="TIGR01865">
    <property type="entry name" value="cas_Csn1"/>
    <property type="match status" value="1"/>
</dbReference>
<feature type="binding site" evidence="13">
    <location>
        <position position="724"/>
    </location>
    <ligand>
        <name>Mg(2+)</name>
        <dbReference type="ChEBI" id="CHEBI:18420"/>
        <label>2</label>
    </ligand>
</feature>
<dbReference type="GO" id="GO:0046872">
    <property type="term" value="F:metal ion binding"/>
    <property type="evidence" value="ECO:0007669"/>
    <property type="project" value="UniProtKB-UniRule"/>
</dbReference>
<feature type="active site" description="For RuvC-like nuclease domain" evidence="13">
    <location>
        <position position="8"/>
    </location>
</feature>
<keyword evidence="8 13" id="KW-0694">RNA-binding</keyword>
<proteinExistence type="inferred from homology"/>
<dbReference type="InterPro" id="IPR036397">
    <property type="entry name" value="RNaseH_sf"/>
</dbReference>
<keyword evidence="7 13" id="KW-0460">Magnesium</keyword>
<dbReference type="InterPro" id="IPR028629">
    <property type="entry name" value="Cas9"/>
</dbReference>
<evidence type="ECO:0000256" key="10">
    <source>
        <dbReference type="ARBA" id="ARBA00023125"/>
    </source>
</evidence>
<accession>A0A2T5IHJ9</accession>
<evidence type="ECO:0000256" key="2">
    <source>
        <dbReference type="ARBA" id="ARBA00005244"/>
    </source>
</evidence>
<keyword evidence="3 13" id="KW-0540">Nuclease</keyword>
<evidence type="ECO:0000256" key="8">
    <source>
        <dbReference type="ARBA" id="ARBA00022884"/>
    </source>
</evidence>
<dbReference type="PROSITE" id="PS51749">
    <property type="entry name" value="HNH_CAS9"/>
    <property type="match status" value="1"/>
</dbReference>
<dbReference type="InterPro" id="IPR003615">
    <property type="entry name" value="HNH_nuc"/>
</dbReference>
<keyword evidence="17" id="KW-1185">Reference proteome</keyword>
<evidence type="ECO:0000256" key="6">
    <source>
        <dbReference type="ARBA" id="ARBA00022801"/>
    </source>
</evidence>
<feature type="binding site" evidence="13">
    <location>
        <position position="8"/>
    </location>
    <ligand>
        <name>Mg(2+)</name>
        <dbReference type="ChEBI" id="CHEBI:18420"/>
        <label>2</label>
    </ligand>
</feature>
<dbReference type="GO" id="GO:0016787">
    <property type="term" value="F:hydrolase activity"/>
    <property type="evidence" value="ECO:0007669"/>
    <property type="project" value="UniProtKB-KW"/>
</dbReference>
<feature type="binding site" evidence="13">
    <location>
        <position position="8"/>
    </location>
    <ligand>
        <name>Mg(2+)</name>
        <dbReference type="ChEBI" id="CHEBI:18420"/>
        <label>1</label>
    </ligand>
</feature>
<keyword evidence="9 13" id="KW-0051">Antiviral defense</keyword>
<gene>
    <name evidence="13" type="primary">cas9</name>
    <name evidence="16" type="ORF">C8U37_11469</name>
</gene>
<evidence type="ECO:0000313" key="16">
    <source>
        <dbReference type="EMBL" id="PTQ83313.1"/>
    </source>
</evidence>
<dbReference type="EMBL" id="QAOM01000014">
    <property type="protein sequence ID" value="PTQ83313.1"/>
    <property type="molecule type" value="Genomic_DNA"/>
</dbReference>
<evidence type="ECO:0000313" key="17">
    <source>
        <dbReference type="Proteomes" id="UP000244161"/>
    </source>
</evidence>
<reference evidence="16 17" key="1">
    <citation type="submission" date="2018-04" db="EMBL/GenBank/DDBJ databases">
        <title>Genomic Encyclopedia of Archaeal and Bacterial Type Strains, Phase II (KMG-II): from individual species to whole genera.</title>
        <authorList>
            <person name="Goeker M."/>
        </authorList>
    </citation>
    <scope>NUCLEOTIDE SEQUENCE [LARGE SCALE GENOMIC DNA]</scope>
    <source>
        <strain evidence="16 17">DSM 18806</strain>
    </source>
</reference>
<evidence type="ECO:0000256" key="3">
    <source>
        <dbReference type="ARBA" id="ARBA00022722"/>
    </source>
</evidence>
<comment type="similarity">
    <text evidence="13">Belongs to the CRISPR-associated Cas9 family.</text>
</comment>
<dbReference type="Proteomes" id="UP000244161">
    <property type="component" value="Unassembled WGS sequence"/>
</dbReference>
<evidence type="ECO:0000256" key="12">
    <source>
        <dbReference type="ARBA" id="ARBA00046380"/>
    </source>
</evidence>
<dbReference type="EC" id="3.1.-.-" evidence="13"/>
<dbReference type="OrthoDB" id="9757607at2"/>
<dbReference type="GO" id="GO:0043571">
    <property type="term" value="P:maintenance of CRISPR repeat elements"/>
    <property type="evidence" value="ECO:0007669"/>
    <property type="project" value="UniProtKB-UniRule"/>
</dbReference>
<keyword evidence="4 13" id="KW-0479">Metal-binding</keyword>
<sequence length="1107" mass="126925">MGIKIGLDVGITSVGYAVLRTDEAGIPYKIETLNSVIFPAAENPQSGESLAAPRRGNRGSRRRTRRTKFRKYRTKRLFIRHGLLTSEEIENIFNQKLGHKTIYELRTEALDRKLTNEELFRILYFFAGHRGFKSNRKAEKADAEIGIVLSAISEIKTALEEGTYRTLGEYMHAHPKYEEHKRNKDGKDRYLGTAQRDLVVDEIKQIVAAQRAFGNDALTDAFEDEFTGNREGEAAGIFTAQRDFDEGPGKGSPYGGDQIEKMIGWCTFEKEEHRAAKGTYTFQNFELLSKLNNLKIQEFVGDDWKELNPDQRQLIIDKAFSKDKLQYAEIKKMLKLEPEAKFNLLSYGSKTEQEKTEKTTNFVALRSYEKVRKALGKDIYEAMPESLKDEIGTILTTYSSDKSRRRVFADRLSLTSEQVEALLPLTMTQYGHLSLKAMRNIIPYLEMGLTYDKAAESAGYDFKHNAIDRAFIHENVSNPVVKRAVSQCIKVVNQLIREYGKPDAINIEFSRELGKNFDERKKIEKNQKENMAKNERIANKLRENGISVNGENITRLKLWEEQGNMDPYTGQYIPYEEVFYGHYDVDHIIPYSISFDDSFGNKVLVSSAANREKGNRIPMEYLANDPIRIQSLENIAGTIRNFHKREKLLKKKMSTEDVKEWKLRNINDTRYIARLLRNYFKQNIHFSEKENIDEKVAVNNGIVTARMRARWGLSPKHRDNDRHHAMDAVVVGCMTPAFVRKVTMYSKRQEVKYNKTLWNADTLESDIASMSLEKREEYEIMFSKAFPQPWEGFRDELNARLSDNPKELIKNIKNTLGTYTDAEIEKLKPMFVVRRPNKKITGPAHLDTIRSGKLLHEGKAISRVSISKLKLNKNGEIGTGNAEFYKSEDNGWMPAYNALKAELEKNGGSGEKAFPEGVFTYVQENGQEHTIRKVKVVQKSTLQAVLNDGKAMAGNGPSMIRIDVFRTSKKYVFVPVYVKDTVSRELPNKGCVAHKNYEDWYELSEEDEFMFSLYQNDVVRVEHKKGIPLTYNGGNVGQEKVTEFIGYYNSADIASGNIYILGNDNSFFARGVGIATLLNIEKMQVDYLGNLSKVRERTRQTFSNMKR</sequence>
<evidence type="ECO:0000256" key="5">
    <source>
        <dbReference type="ARBA" id="ARBA00022759"/>
    </source>
</evidence>
<comment type="similarity">
    <text evidence="2">Belongs to the CRISPR-associated protein Cas9 family. Subtype II-A subfamily.</text>
</comment>
<evidence type="ECO:0000256" key="11">
    <source>
        <dbReference type="ARBA" id="ARBA00023211"/>
    </source>
</evidence>
<name>A0A2T5IHJ9_9LACT</name>
<keyword evidence="10 13" id="KW-0238">DNA-binding</keyword>
<dbReference type="InterPro" id="IPR041383">
    <property type="entry name" value="RuvC_III"/>
</dbReference>
<dbReference type="InterPro" id="IPR040619">
    <property type="entry name" value="Cas9_alpha-helical_lobe"/>
</dbReference>
<comment type="domain">
    <text evidence="13">Has 2 endonuclease domains. The discontinuous RuvC-like domain cleaves the target DNA noncomplementary to crRNA while the HNH nuclease domain cleaves the target DNA complementary to crRNA.</text>
</comment>
<evidence type="ECO:0000256" key="1">
    <source>
        <dbReference type="ARBA" id="ARBA00001946"/>
    </source>
</evidence>
<keyword evidence="5 13" id="KW-0255">Endonuclease</keyword>
<evidence type="ECO:0000256" key="14">
    <source>
        <dbReference type="SAM" id="MobiDB-lite"/>
    </source>
</evidence>
<dbReference type="InterPro" id="IPR033114">
    <property type="entry name" value="HNH_CAS9"/>
</dbReference>
<dbReference type="GO" id="GO:0004519">
    <property type="term" value="F:endonuclease activity"/>
    <property type="evidence" value="ECO:0007669"/>
    <property type="project" value="UniProtKB-UniRule"/>
</dbReference>
<dbReference type="HAMAP" id="MF_01480">
    <property type="entry name" value="Cas9"/>
    <property type="match status" value="1"/>
</dbReference>
<dbReference type="GO" id="GO:0003677">
    <property type="term" value="F:DNA binding"/>
    <property type="evidence" value="ECO:0007669"/>
    <property type="project" value="UniProtKB-UniRule"/>
</dbReference>
<dbReference type="Pfam" id="PF13395">
    <property type="entry name" value="HNH_4"/>
    <property type="match status" value="1"/>
</dbReference>
<dbReference type="Pfam" id="PF18541">
    <property type="entry name" value="RuvC_III"/>
    <property type="match status" value="1"/>
</dbReference>